<accession>A0ABQ7RIS0</accession>
<keyword evidence="3" id="KW-1185">Reference proteome</keyword>
<organism evidence="2 3">
    <name type="scientific">Ogataea haglerorum</name>
    <dbReference type="NCBI Taxonomy" id="1937702"/>
    <lineage>
        <taxon>Eukaryota</taxon>
        <taxon>Fungi</taxon>
        <taxon>Dikarya</taxon>
        <taxon>Ascomycota</taxon>
        <taxon>Saccharomycotina</taxon>
        <taxon>Pichiomycetes</taxon>
        <taxon>Pichiales</taxon>
        <taxon>Pichiaceae</taxon>
        <taxon>Ogataea</taxon>
    </lineage>
</organism>
<evidence type="ECO:0000313" key="3">
    <source>
        <dbReference type="Proteomes" id="UP000697297"/>
    </source>
</evidence>
<sequence length="100" mass="10799">MDFLFGDVHVASAKKKRQIRSRQDNGAAGCRRATPSSGPTGLRVLLGLNSNQHLTGQATAGAAFCCHIICEGIPTITRLQMNMYRNRSRMPAAEIGILTT</sequence>
<protein>
    <submittedName>
        <fullName evidence="2">Uncharacterized protein</fullName>
    </submittedName>
</protein>
<name>A0ABQ7RIS0_9ASCO</name>
<gene>
    <name evidence="2" type="ORF">KL946_001651</name>
</gene>
<reference evidence="2 3" key="1">
    <citation type="journal article" date="2021" name="G3 (Bethesda)">
        <title>Genomic diversity, chromosomal rearrangements, and interspecies hybridization in the ogataea polymorpha species complex.</title>
        <authorList>
            <person name="Hanson S.J."/>
            <person name="Cinneide E.O."/>
            <person name="Salzberg L.I."/>
            <person name="Wolfe K.H."/>
            <person name="McGowan J."/>
            <person name="Fitzpatrick D.A."/>
            <person name="Matlin K."/>
        </authorList>
    </citation>
    <scope>NUCLEOTIDE SEQUENCE [LARGE SCALE GENOMIC DNA]</scope>
    <source>
        <strain evidence="2">81-436-3</strain>
    </source>
</reference>
<dbReference type="Proteomes" id="UP000697297">
    <property type="component" value="Unassembled WGS sequence"/>
</dbReference>
<evidence type="ECO:0000313" key="2">
    <source>
        <dbReference type="EMBL" id="KAG7766463.1"/>
    </source>
</evidence>
<feature type="region of interest" description="Disordered" evidence="1">
    <location>
        <begin position="15"/>
        <end position="38"/>
    </location>
</feature>
<evidence type="ECO:0000256" key="1">
    <source>
        <dbReference type="SAM" id="MobiDB-lite"/>
    </source>
</evidence>
<proteinExistence type="predicted"/>
<comment type="caution">
    <text evidence="2">The sequence shown here is derived from an EMBL/GenBank/DDBJ whole genome shotgun (WGS) entry which is preliminary data.</text>
</comment>
<dbReference type="EMBL" id="JAHLUN010000004">
    <property type="protein sequence ID" value="KAG7766463.1"/>
    <property type="molecule type" value="Genomic_DNA"/>
</dbReference>